<evidence type="ECO:0000313" key="2">
    <source>
        <dbReference type="EMBL" id="SFK45220.1"/>
    </source>
</evidence>
<sequence>MKKTAFAVILSAVFSSGCTVRVADMTVGSTKNYNLNSAQFVKGSRVTGEDNIPVVLFPLGVPNLKTAMDKAIEKDKCAVGLSDVVISQLNHAFLFGTYGARVEGNLIIDASQPGCTSRFQGAYTPPVQLTAPVAQAVQPSASKEQRLAELAGTPGLSYEEYQRRYKLIMGIQ</sequence>
<protein>
    <recommendedName>
        <fullName evidence="5">Lipoprotein</fullName>
    </recommendedName>
</protein>
<dbReference type="Proteomes" id="UP000199579">
    <property type="component" value="Unassembled WGS sequence"/>
</dbReference>
<dbReference type="PROSITE" id="PS51257">
    <property type="entry name" value="PROKAR_LIPOPROTEIN"/>
    <property type="match status" value="1"/>
</dbReference>
<keyword evidence="3" id="KW-1185">Reference proteome</keyword>
<name>A0A1I3ZMP4_9GAMM</name>
<dbReference type="EMBL" id="FOKJ01000058">
    <property type="protein sequence ID" value="SFB48421.1"/>
    <property type="molecule type" value="Genomic_DNA"/>
</dbReference>
<dbReference type="RefSeq" id="WP_090935809.1">
    <property type="nucleotide sequence ID" value="NZ_FOKJ01000058.1"/>
</dbReference>
<reference evidence="2 4" key="2">
    <citation type="submission" date="2016-10" db="EMBL/GenBank/DDBJ databases">
        <authorList>
            <person name="de Groot N.N."/>
        </authorList>
    </citation>
    <scope>NUCLEOTIDE SEQUENCE [LARGE SCALE GENOMIC DNA]</scope>
    <source>
        <strain evidence="2 4">DSM 381</strain>
    </source>
</reference>
<dbReference type="AlphaFoldDB" id="A0A1I3ZMP4"/>
<reference evidence="1 3" key="1">
    <citation type="submission" date="2016-10" db="EMBL/GenBank/DDBJ databases">
        <authorList>
            <person name="Varghese N."/>
            <person name="Submissions S."/>
        </authorList>
    </citation>
    <scope>NUCLEOTIDE SEQUENCE [LARGE SCALE GENOMIC DNA]</scope>
    <source>
        <strain evidence="1 3">DSM 282</strain>
    </source>
</reference>
<dbReference type="Proteomes" id="UP000198861">
    <property type="component" value="Unassembled WGS sequence"/>
</dbReference>
<organism evidence="2 4">
    <name type="scientific">Azotobacter beijerinckii</name>
    <dbReference type="NCBI Taxonomy" id="170623"/>
    <lineage>
        <taxon>Bacteria</taxon>
        <taxon>Pseudomonadati</taxon>
        <taxon>Pseudomonadota</taxon>
        <taxon>Gammaproteobacteria</taxon>
        <taxon>Pseudomonadales</taxon>
        <taxon>Pseudomonadaceae</taxon>
        <taxon>Azotobacter</taxon>
    </lineage>
</organism>
<dbReference type="EMBL" id="FOSX01000006">
    <property type="protein sequence ID" value="SFK45220.1"/>
    <property type="molecule type" value="Genomic_DNA"/>
</dbReference>
<evidence type="ECO:0000313" key="1">
    <source>
        <dbReference type="EMBL" id="SFB48421.1"/>
    </source>
</evidence>
<evidence type="ECO:0008006" key="5">
    <source>
        <dbReference type="Google" id="ProtNLM"/>
    </source>
</evidence>
<evidence type="ECO:0000313" key="3">
    <source>
        <dbReference type="Proteomes" id="UP000198861"/>
    </source>
</evidence>
<gene>
    <name evidence="1" type="ORF">SAMN04244571_03130</name>
    <name evidence="2" type="ORF">SAMN04244574_00663</name>
</gene>
<evidence type="ECO:0000313" key="4">
    <source>
        <dbReference type="Proteomes" id="UP000199579"/>
    </source>
</evidence>
<proteinExistence type="predicted"/>
<accession>A0A1I3ZMP4</accession>